<dbReference type="Proteomes" id="UP001454036">
    <property type="component" value="Unassembled WGS sequence"/>
</dbReference>
<dbReference type="EMBL" id="BAABME010007872">
    <property type="protein sequence ID" value="GAA0171899.1"/>
    <property type="molecule type" value="Genomic_DNA"/>
</dbReference>
<name>A0AAV3R6B6_LITER</name>
<evidence type="ECO:0000313" key="1">
    <source>
        <dbReference type="EMBL" id="GAA0171899.1"/>
    </source>
</evidence>
<protein>
    <submittedName>
        <fullName evidence="1">Uncharacterized protein</fullName>
    </submittedName>
</protein>
<evidence type="ECO:0000313" key="2">
    <source>
        <dbReference type="Proteomes" id="UP001454036"/>
    </source>
</evidence>
<proteinExistence type="predicted"/>
<dbReference type="AlphaFoldDB" id="A0AAV3R6B6"/>
<keyword evidence="2" id="KW-1185">Reference proteome</keyword>
<comment type="caution">
    <text evidence="1">The sequence shown here is derived from an EMBL/GenBank/DDBJ whole genome shotgun (WGS) entry which is preliminary data.</text>
</comment>
<accession>A0AAV3R6B6</accession>
<sequence>MLTEFFHMNLSDVEARKLNCLYKDFPVHYVWDSHRRIWTRRKRGVVVGRLYTVNPSEDERYYLRILLLNVRSPTSFTYLLTVDGITYETN</sequence>
<reference evidence="1 2" key="1">
    <citation type="submission" date="2024-01" db="EMBL/GenBank/DDBJ databases">
        <title>The complete chloroplast genome sequence of Lithospermum erythrorhizon: insights into the phylogenetic relationship among Boraginaceae species and the maternal lineages of purple gromwells.</title>
        <authorList>
            <person name="Okada T."/>
            <person name="Watanabe K."/>
        </authorList>
    </citation>
    <scope>NUCLEOTIDE SEQUENCE [LARGE SCALE GENOMIC DNA]</scope>
</reference>
<organism evidence="1 2">
    <name type="scientific">Lithospermum erythrorhizon</name>
    <name type="common">Purple gromwell</name>
    <name type="synonym">Lithospermum officinale var. erythrorhizon</name>
    <dbReference type="NCBI Taxonomy" id="34254"/>
    <lineage>
        <taxon>Eukaryota</taxon>
        <taxon>Viridiplantae</taxon>
        <taxon>Streptophyta</taxon>
        <taxon>Embryophyta</taxon>
        <taxon>Tracheophyta</taxon>
        <taxon>Spermatophyta</taxon>
        <taxon>Magnoliopsida</taxon>
        <taxon>eudicotyledons</taxon>
        <taxon>Gunneridae</taxon>
        <taxon>Pentapetalae</taxon>
        <taxon>asterids</taxon>
        <taxon>lamiids</taxon>
        <taxon>Boraginales</taxon>
        <taxon>Boraginaceae</taxon>
        <taxon>Boraginoideae</taxon>
        <taxon>Lithospermeae</taxon>
        <taxon>Lithospermum</taxon>
    </lineage>
</organism>
<gene>
    <name evidence="1" type="ORF">LIER_25832</name>
</gene>